<feature type="region of interest" description="Disordered" evidence="1">
    <location>
        <begin position="169"/>
        <end position="216"/>
    </location>
</feature>
<name>A0A2C5WZP5_9PEZI</name>
<reference evidence="2 3" key="2">
    <citation type="journal article" date="2013" name="IMA Fungus">
        <title>IMA Genome-F 1: Ceratocystis fimbriata: Draft nuclear genome sequence for the plant pathogen, Ceratocystis fimbriata.</title>
        <authorList>
            <person name="Wilken P.M."/>
            <person name="Steenkamp E.T."/>
            <person name="Wingfield M.J."/>
            <person name="de Beer Z.W."/>
            <person name="Wingfield B.D."/>
        </authorList>
    </citation>
    <scope>NUCLEOTIDE SEQUENCE [LARGE SCALE GENOMIC DNA]</scope>
    <source>
        <strain evidence="2 3">CBS 114723</strain>
    </source>
</reference>
<evidence type="ECO:0000313" key="3">
    <source>
        <dbReference type="Proteomes" id="UP000222788"/>
    </source>
</evidence>
<organism evidence="2 3">
    <name type="scientific">Ceratocystis fimbriata CBS 114723</name>
    <dbReference type="NCBI Taxonomy" id="1035309"/>
    <lineage>
        <taxon>Eukaryota</taxon>
        <taxon>Fungi</taxon>
        <taxon>Dikarya</taxon>
        <taxon>Ascomycota</taxon>
        <taxon>Pezizomycotina</taxon>
        <taxon>Sordariomycetes</taxon>
        <taxon>Hypocreomycetidae</taxon>
        <taxon>Microascales</taxon>
        <taxon>Ceratocystidaceae</taxon>
        <taxon>Ceratocystis</taxon>
    </lineage>
</organism>
<feature type="compositionally biased region" description="Polar residues" evidence="1">
    <location>
        <begin position="177"/>
        <end position="196"/>
    </location>
</feature>
<protein>
    <submittedName>
        <fullName evidence="2">Uncharacterized protein</fullName>
    </submittedName>
</protein>
<feature type="compositionally biased region" description="Pro residues" evidence="1">
    <location>
        <begin position="1"/>
        <end position="20"/>
    </location>
</feature>
<feature type="region of interest" description="Disordered" evidence="1">
    <location>
        <begin position="119"/>
        <end position="144"/>
    </location>
</feature>
<evidence type="ECO:0000256" key="1">
    <source>
        <dbReference type="SAM" id="MobiDB-lite"/>
    </source>
</evidence>
<accession>A0A2C5WZP5</accession>
<proteinExistence type="predicted"/>
<dbReference type="Proteomes" id="UP000222788">
    <property type="component" value="Unassembled WGS sequence"/>
</dbReference>
<feature type="compositionally biased region" description="Basic residues" evidence="1">
    <location>
        <begin position="200"/>
        <end position="216"/>
    </location>
</feature>
<feature type="region of interest" description="Disordered" evidence="1">
    <location>
        <begin position="1"/>
        <end position="99"/>
    </location>
</feature>
<reference evidence="2 3" key="1">
    <citation type="journal article" date="2013" name="Fungal Biol.">
        <title>Analysis of microsatellite markers in the genome of the plant pathogen Ceratocystis fimbriata.</title>
        <authorList>
            <person name="Simpson M.C."/>
            <person name="Wilken P.M."/>
            <person name="Coetzee M.P."/>
            <person name="Wingfield M.J."/>
            <person name="Wingfield B.D."/>
        </authorList>
    </citation>
    <scope>NUCLEOTIDE SEQUENCE [LARGE SCALE GENOMIC DNA]</scope>
    <source>
        <strain evidence="2 3">CBS 114723</strain>
    </source>
</reference>
<keyword evidence="3" id="KW-1185">Reference proteome</keyword>
<gene>
    <name evidence="2" type="ORF">CFIMG_005163RA</name>
</gene>
<dbReference type="EMBL" id="APWK03000103">
    <property type="protein sequence ID" value="PHH51121.1"/>
    <property type="molecule type" value="Genomic_DNA"/>
</dbReference>
<comment type="caution">
    <text evidence="2">The sequence shown here is derived from an EMBL/GenBank/DDBJ whole genome shotgun (WGS) entry which is preliminary data.</text>
</comment>
<dbReference type="AlphaFoldDB" id="A0A2C5WZP5"/>
<evidence type="ECO:0000313" key="2">
    <source>
        <dbReference type="EMBL" id="PHH51121.1"/>
    </source>
</evidence>
<feature type="compositionally biased region" description="Low complexity" evidence="1">
    <location>
        <begin position="119"/>
        <end position="139"/>
    </location>
</feature>
<sequence length="216" mass="23174">MSPMAPPQHLPHPHPPPQLQPPSGYEPPGFYIPSHSPSGSRLYGAPGTHGLQPPPGLPLFKPNITTSVTPALPLNNPRSRLPHRARSPPEFSLGTSRTEDTNCSRMLNIYAANFVPTKTASAPSSSSIPPSPELTPESSMHSDPCGGATGMRVLSAPIKTMYPLTPTSTKDIGPMVNQHSTASIQQRSVASDTTPVTPVHSHRRRNRRTSSARVRK</sequence>